<name>A0A9I9E5Y1_CUCME</name>
<accession>A0A9I9E5Y1</accession>
<evidence type="ECO:0008006" key="2">
    <source>
        <dbReference type="Google" id="ProtNLM"/>
    </source>
</evidence>
<dbReference type="AlphaFoldDB" id="A0A9I9E5Y1"/>
<sequence length="233" mass="27363">MDAMFLEFAKYLDSFMGGSSLVGDNSGTSQPSVTLTPRRRAQSRPLELEHYVVANGQILMTTTLGTVKPIFPHVVCFSQTIDVCVRKTFSIRYLKWVYVGREYIEVVKGDLQRFFVLDFNDQAMNRFVVHQMLNTFKEFWVDRHRHFTKYSDPEKARANPLYLLSNHRRTKLLDRSNLTIIAAGQSCFYNNSTSLLSKEWSRLTIWSYFDKHMFEMGRSCSRLWRMHKTRSVE</sequence>
<dbReference type="Gramene" id="MELO3C029232.2.1">
    <property type="protein sequence ID" value="MELO3C029232.2.1"/>
    <property type="gene ID" value="MELO3C029232.2"/>
</dbReference>
<protein>
    <recommendedName>
        <fullName evidence="2">CACTA en-spm transposon protein</fullName>
    </recommendedName>
</protein>
<reference evidence="1" key="1">
    <citation type="submission" date="2023-03" db="UniProtKB">
        <authorList>
            <consortium name="EnsemblPlants"/>
        </authorList>
    </citation>
    <scope>IDENTIFICATION</scope>
</reference>
<evidence type="ECO:0000313" key="1">
    <source>
        <dbReference type="EnsemblPlants" id="MELO3C029232.2.1"/>
    </source>
</evidence>
<dbReference type="EnsemblPlants" id="MELO3C029232.2.1">
    <property type="protein sequence ID" value="MELO3C029232.2.1"/>
    <property type="gene ID" value="MELO3C029232.2"/>
</dbReference>
<organism evidence="1">
    <name type="scientific">Cucumis melo</name>
    <name type="common">Muskmelon</name>
    <dbReference type="NCBI Taxonomy" id="3656"/>
    <lineage>
        <taxon>Eukaryota</taxon>
        <taxon>Viridiplantae</taxon>
        <taxon>Streptophyta</taxon>
        <taxon>Embryophyta</taxon>
        <taxon>Tracheophyta</taxon>
        <taxon>Spermatophyta</taxon>
        <taxon>Magnoliopsida</taxon>
        <taxon>eudicotyledons</taxon>
        <taxon>Gunneridae</taxon>
        <taxon>Pentapetalae</taxon>
        <taxon>rosids</taxon>
        <taxon>fabids</taxon>
        <taxon>Cucurbitales</taxon>
        <taxon>Cucurbitaceae</taxon>
        <taxon>Benincaseae</taxon>
        <taxon>Cucumis</taxon>
    </lineage>
</organism>
<proteinExistence type="predicted"/>